<feature type="transmembrane region" description="Helical" evidence="9">
    <location>
        <begin position="116"/>
        <end position="136"/>
    </location>
</feature>
<dbReference type="GeneID" id="97219402"/>
<dbReference type="InterPro" id="IPR007272">
    <property type="entry name" value="Sulf_transp_TsuA/YedE"/>
</dbReference>
<evidence type="ECO:0000256" key="2">
    <source>
        <dbReference type="ARBA" id="ARBA00022448"/>
    </source>
</evidence>
<dbReference type="PANTHER" id="PTHR30574:SF1">
    <property type="entry name" value="SULPHUR TRANSPORT DOMAIN-CONTAINING PROTEIN"/>
    <property type="match status" value="1"/>
</dbReference>
<protein>
    <submittedName>
        <fullName evidence="10">YeeE/YedE family protein</fullName>
    </submittedName>
</protein>
<accession>A0ABW9GPS5</accession>
<keyword evidence="4" id="KW-0997">Cell inner membrane</keyword>
<comment type="similarity">
    <text evidence="8">Belongs to the TsuA/YedE (TC 9.B.102) family.</text>
</comment>
<evidence type="ECO:0000313" key="10">
    <source>
        <dbReference type="EMBL" id="MFM4892208.1"/>
    </source>
</evidence>
<organism evidence="10 11">
    <name type="scientific">Aeromonas bivalvium</name>
    <dbReference type="NCBI Taxonomy" id="440079"/>
    <lineage>
        <taxon>Bacteria</taxon>
        <taxon>Pseudomonadati</taxon>
        <taxon>Pseudomonadota</taxon>
        <taxon>Gammaproteobacteria</taxon>
        <taxon>Aeromonadales</taxon>
        <taxon>Aeromonadaceae</taxon>
        <taxon>Aeromonas</taxon>
    </lineage>
</organism>
<comment type="caution">
    <text evidence="10">The sequence shown here is derived from an EMBL/GenBank/DDBJ whole genome shotgun (WGS) entry which is preliminary data.</text>
</comment>
<proteinExistence type="inferred from homology"/>
<evidence type="ECO:0000256" key="8">
    <source>
        <dbReference type="ARBA" id="ARBA00035655"/>
    </source>
</evidence>
<evidence type="ECO:0000256" key="9">
    <source>
        <dbReference type="SAM" id="Phobius"/>
    </source>
</evidence>
<keyword evidence="7 9" id="KW-0472">Membrane</keyword>
<feature type="transmembrane region" description="Helical" evidence="9">
    <location>
        <begin position="76"/>
        <end position="95"/>
    </location>
</feature>
<comment type="subcellular location">
    <subcellularLocation>
        <location evidence="1">Cell inner membrane</location>
        <topology evidence="1">Multi-pass membrane protein</topology>
    </subcellularLocation>
</comment>
<evidence type="ECO:0000256" key="3">
    <source>
        <dbReference type="ARBA" id="ARBA00022475"/>
    </source>
</evidence>
<keyword evidence="3" id="KW-1003">Cell membrane</keyword>
<feature type="transmembrane region" description="Helical" evidence="9">
    <location>
        <begin position="47"/>
        <end position="70"/>
    </location>
</feature>
<dbReference type="RefSeq" id="WP_162625775.1">
    <property type="nucleotide sequence ID" value="NZ_JBGWZZ010000001.1"/>
</dbReference>
<feature type="transmembrane region" description="Helical" evidence="9">
    <location>
        <begin position="6"/>
        <end position="26"/>
    </location>
</feature>
<keyword evidence="2" id="KW-0813">Transport</keyword>
<keyword evidence="6 9" id="KW-1133">Transmembrane helix</keyword>
<dbReference type="PANTHER" id="PTHR30574">
    <property type="entry name" value="INNER MEMBRANE PROTEIN YEDE"/>
    <property type="match status" value="1"/>
</dbReference>
<dbReference type="EMBL" id="JBGXBU010000001">
    <property type="protein sequence ID" value="MFM4892208.1"/>
    <property type="molecule type" value="Genomic_DNA"/>
</dbReference>
<evidence type="ECO:0000256" key="6">
    <source>
        <dbReference type="ARBA" id="ARBA00022989"/>
    </source>
</evidence>
<name>A0ABW9GPS5_9GAMM</name>
<reference evidence="10 11" key="1">
    <citation type="submission" date="2024-09" db="EMBL/GenBank/DDBJ databases">
        <title>Aeromonas strains Genome sequencing and assembly.</title>
        <authorList>
            <person name="Hu X."/>
            <person name="Tang B."/>
        </authorList>
    </citation>
    <scope>NUCLEOTIDE SEQUENCE [LARGE SCALE GENOMIC DNA]</scope>
    <source>
        <strain evidence="10 11">NB23SCDHY001</strain>
    </source>
</reference>
<dbReference type="Proteomes" id="UP001630969">
    <property type="component" value="Unassembled WGS sequence"/>
</dbReference>
<dbReference type="Pfam" id="PF04143">
    <property type="entry name" value="Sulf_transp"/>
    <property type="match status" value="1"/>
</dbReference>
<evidence type="ECO:0000313" key="11">
    <source>
        <dbReference type="Proteomes" id="UP001630969"/>
    </source>
</evidence>
<evidence type="ECO:0000256" key="5">
    <source>
        <dbReference type="ARBA" id="ARBA00022692"/>
    </source>
</evidence>
<sequence length="137" mass="14218">MMESQWLLSLGGGMLVGLSALILMLFNGRVAGISGILAGALQQKAPWRLLFLLGLGTGAWLALTLGWASMPALTTLPGWPVVLLAGLLVGIGTRLGNGCTSGHGICGMGRLSVRSIAATLTFMAVGFITVFFTHHIL</sequence>
<evidence type="ECO:0000256" key="7">
    <source>
        <dbReference type="ARBA" id="ARBA00023136"/>
    </source>
</evidence>
<keyword evidence="11" id="KW-1185">Reference proteome</keyword>
<evidence type="ECO:0000256" key="1">
    <source>
        <dbReference type="ARBA" id="ARBA00004429"/>
    </source>
</evidence>
<evidence type="ECO:0000256" key="4">
    <source>
        <dbReference type="ARBA" id="ARBA00022519"/>
    </source>
</evidence>
<gene>
    <name evidence="10" type="ORF">ACEUDJ_04845</name>
</gene>
<keyword evidence="5 9" id="KW-0812">Transmembrane</keyword>